<dbReference type="GO" id="GO:0045259">
    <property type="term" value="C:proton-transporting ATP synthase complex"/>
    <property type="evidence" value="ECO:0007669"/>
    <property type="project" value="UniProtKB-KW"/>
</dbReference>
<keyword evidence="12" id="KW-1185">Reference proteome</keyword>
<organism evidence="11 12">
    <name type="scientific">Gossypium schwendimanii</name>
    <name type="common">Cotton</name>
    <dbReference type="NCBI Taxonomy" id="34291"/>
    <lineage>
        <taxon>Eukaryota</taxon>
        <taxon>Viridiplantae</taxon>
        <taxon>Streptophyta</taxon>
        <taxon>Embryophyta</taxon>
        <taxon>Tracheophyta</taxon>
        <taxon>Spermatophyta</taxon>
        <taxon>Magnoliopsida</taxon>
        <taxon>eudicotyledons</taxon>
        <taxon>Gunneridae</taxon>
        <taxon>Pentapetalae</taxon>
        <taxon>rosids</taxon>
        <taxon>malvids</taxon>
        <taxon>Malvales</taxon>
        <taxon>Malvaceae</taxon>
        <taxon>Malvoideae</taxon>
        <taxon>Gossypium</taxon>
    </lineage>
</organism>
<dbReference type="InterPro" id="IPR005294">
    <property type="entry name" value="ATP_synth_F1_asu"/>
</dbReference>
<comment type="similarity">
    <text evidence="1">Belongs to the ATPase alpha/beta chains family.</text>
</comment>
<dbReference type="FunFam" id="2.40.30.20:FF:000001">
    <property type="entry name" value="ATP synthase subunit alpha"/>
    <property type="match status" value="1"/>
</dbReference>
<evidence type="ECO:0000256" key="4">
    <source>
        <dbReference type="ARBA" id="ARBA00022781"/>
    </source>
</evidence>
<proteinExistence type="inferred from homology"/>
<dbReference type="Proteomes" id="UP000593576">
    <property type="component" value="Unassembled WGS sequence"/>
</dbReference>
<feature type="non-terminal residue" evidence="11">
    <location>
        <position position="153"/>
    </location>
</feature>
<protein>
    <recommendedName>
        <fullName evidence="10">ATPase F1/V1/A1 complex alpha/beta subunit N-terminal domain-containing protein</fullName>
    </recommendedName>
</protein>
<keyword evidence="2" id="KW-0813">Transport</keyword>
<dbReference type="EMBL" id="JABFAF010000013">
    <property type="protein sequence ID" value="MBA0875333.1"/>
    <property type="molecule type" value="Genomic_DNA"/>
</dbReference>
<gene>
    <name evidence="11" type="ORF">Goshw_029908</name>
</gene>
<dbReference type="PANTHER" id="PTHR48082">
    <property type="entry name" value="ATP SYNTHASE SUBUNIT ALPHA, MITOCHONDRIAL"/>
    <property type="match status" value="1"/>
</dbReference>
<name>A0A7J9MW35_GOSSC</name>
<feature type="non-terminal residue" evidence="11">
    <location>
        <position position="1"/>
    </location>
</feature>
<keyword evidence="7" id="KW-0472">Membrane</keyword>
<dbReference type="InterPro" id="IPR004100">
    <property type="entry name" value="ATPase_F1/V1/A1_a/bsu_N"/>
</dbReference>
<evidence type="ECO:0000256" key="9">
    <source>
        <dbReference type="ARBA" id="ARBA00023310"/>
    </source>
</evidence>
<dbReference type="GO" id="GO:0005524">
    <property type="term" value="F:ATP binding"/>
    <property type="evidence" value="ECO:0007669"/>
    <property type="project" value="UniProtKB-KW"/>
</dbReference>
<dbReference type="AlphaFoldDB" id="A0A7J9MW35"/>
<sequence>DEISNIIHERIEQYNREVKIVNTSTVLQVGNGIARIHGFDEVMAGELVEFEEGTIRNALNLESNNVGFVLMGDSLMLQEGSFVKATGKITQIPMSEAYLGRVINALAKPIDGQGEISASESRLIESPAPGIISRRSVYEPLQTSLIAIDSMKF</sequence>
<evidence type="ECO:0000313" key="12">
    <source>
        <dbReference type="Proteomes" id="UP000593576"/>
    </source>
</evidence>
<accession>A0A7J9MW35</accession>
<evidence type="ECO:0000256" key="7">
    <source>
        <dbReference type="ARBA" id="ARBA00023136"/>
    </source>
</evidence>
<dbReference type="SUPFAM" id="SSF52540">
    <property type="entry name" value="P-loop containing nucleoside triphosphate hydrolases"/>
    <property type="match status" value="1"/>
</dbReference>
<dbReference type="GO" id="GO:0043531">
    <property type="term" value="F:ADP binding"/>
    <property type="evidence" value="ECO:0007669"/>
    <property type="project" value="TreeGrafter"/>
</dbReference>
<keyword evidence="5" id="KW-0067">ATP-binding</keyword>
<dbReference type="CDD" id="cd18116">
    <property type="entry name" value="ATP-synt_F1_alpha_N"/>
    <property type="match status" value="1"/>
</dbReference>
<dbReference type="Gene3D" id="3.40.50.300">
    <property type="entry name" value="P-loop containing nucleotide triphosphate hydrolases"/>
    <property type="match status" value="1"/>
</dbReference>
<dbReference type="SUPFAM" id="SSF50615">
    <property type="entry name" value="N-terminal domain of alpha and beta subunits of F1 ATP synthase"/>
    <property type="match status" value="1"/>
</dbReference>
<dbReference type="Gene3D" id="2.40.30.20">
    <property type="match status" value="1"/>
</dbReference>
<dbReference type="InterPro" id="IPR027417">
    <property type="entry name" value="P-loop_NTPase"/>
</dbReference>
<evidence type="ECO:0000256" key="1">
    <source>
        <dbReference type="ARBA" id="ARBA00008936"/>
    </source>
</evidence>
<comment type="caution">
    <text evidence="11">The sequence shown here is derived from an EMBL/GenBank/DDBJ whole genome shotgun (WGS) entry which is preliminary data.</text>
</comment>
<evidence type="ECO:0000256" key="8">
    <source>
        <dbReference type="ARBA" id="ARBA00023196"/>
    </source>
</evidence>
<dbReference type="GO" id="GO:0046933">
    <property type="term" value="F:proton-transporting ATP synthase activity, rotational mechanism"/>
    <property type="evidence" value="ECO:0007669"/>
    <property type="project" value="InterPro"/>
</dbReference>
<evidence type="ECO:0000259" key="10">
    <source>
        <dbReference type="Pfam" id="PF02874"/>
    </source>
</evidence>
<reference evidence="11 12" key="1">
    <citation type="journal article" date="2019" name="Genome Biol. Evol.">
        <title>Insights into the evolution of the New World diploid cottons (Gossypium, subgenus Houzingenia) based on genome sequencing.</title>
        <authorList>
            <person name="Grover C.E."/>
            <person name="Arick M.A. 2nd"/>
            <person name="Thrash A."/>
            <person name="Conover J.L."/>
            <person name="Sanders W.S."/>
            <person name="Peterson D.G."/>
            <person name="Frelichowski J.E."/>
            <person name="Scheffler J.A."/>
            <person name="Scheffler B.E."/>
            <person name="Wendel J.F."/>
        </authorList>
    </citation>
    <scope>NUCLEOTIDE SEQUENCE [LARGE SCALE GENOMIC DNA]</scope>
    <source>
        <strain evidence="11">1</strain>
        <tissue evidence="11">Leaf</tissue>
    </source>
</reference>
<keyword evidence="9" id="KW-0066">ATP synthesis</keyword>
<keyword evidence="3" id="KW-0547">Nucleotide-binding</keyword>
<evidence type="ECO:0000313" key="11">
    <source>
        <dbReference type="EMBL" id="MBA0875333.1"/>
    </source>
</evidence>
<dbReference type="InterPro" id="IPR023366">
    <property type="entry name" value="ATP_synth_asu-like_sf"/>
</dbReference>
<dbReference type="Pfam" id="PF02874">
    <property type="entry name" value="ATP-synt_ab_N"/>
    <property type="match status" value="1"/>
</dbReference>
<keyword evidence="8" id="KW-0139">CF(1)</keyword>
<evidence type="ECO:0000256" key="6">
    <source>
        <dbReference type="ARBA" id="ARBA00023065"/>
    </source>
</evidence>
<keyword evidence="4" id="KW-0375">Hydrogen ion transport</keyword>
<keyword evidence="6" id="KW-0406">Ion transport</keyword>
<feature type="domain" description="ATPase F1/V1/A1 complex alpha/beta subunit N-terminal" evidence="10">
    <location>
        <begin position="25"/>
        <end position="87"/>
    </location>
</feature>
<dbReference type="OrthoDB" id="30023at2759"/>
<dbReference type="PANTHER" id="PTHR48082:SF2">
    <property type="entry name" value="ATP SYNTHASE SUBUNIT ALPHA, MITOCHONDRIAL"/>
    <property type="match status" value="1"/>
</dbReference>
<evidence type="ECO:0000256" key="2">
    <source>
        <dbReference type="ARBA" id="ARBA00022448"/>
    </source>
</evidence>
<evidence type="ECO:0000256" key="3">
    <source>
        <dbReference type="ARBA" id="ARBA00022741"/>
    </source>
</evidence>
<evidence type="ECO:0000256" key="5">
    <source>
        <dbReference type="ARBA" id="ARBA00022840"/>
    </source>
</evidence>
<dbReference type="InterPro" id="IPR036121">
    <property type="entry name" value="ATPase_F1/V1/A1_a/bsu_N_sf"/>
</dbReference>